<evidence type="ECO:0000313" key="1">
    <source>
        <dbReference type="EMBL" id="MPM19425.1"/>
    </source>
</evidence>
<organism evidence="1">
    <name type="scientific">bioreactor metagenome</name>
    <dbReference type="NCBI Taxonomy" id="1076179"/>
    <lineage>
        <taxon>unclassified sequences</taxon>
        <taxon>metagenomes</taxon>
        <taxon>ecological metagenomes</taxon>
    </lineage>
</organism>
<dbReference type="EMBL" id="VSSQ01003174">
    <property type="protein sequence ID" value="MPM19425.1"/>
    <property type="molecule type" value="Genomic_DNA"/>
</dbReference>
<sequence length="239" mass="25877">MGAGDAGEFTHAPNQGPLHRVLVNVPDEIHIQLQIIWVNIRNQVQAGVARAGIVNGNFIVLLAIACNDFFEITDILHRVFFRYFKNHALRVHLIALKIFLGKALLKLCVGDDTRVDVQKNFGLEMEPVQGSQGLSAAQQLQLPQPAVPAGGCKHPLGVLQLAALGTSAQRLITQHRTVPQGDDGLEHRSYVSRIDNPLQKLPLVFAVALTVAVHHGGPSILIGTSPLKHISGKMPISLP</sequence>
<accession>A0A644XTE0</accession>
<protein>
    <submittedName>
        <fullName evidence="1">Uncharacterized protein</fullName>
    </submittedName>
</protein>
<name>A0A644XTE0_9ZZZZ</name>
<dbReference type="AlphaFoldDB" id="A0A644XTE0"/>
<gene>
    <name evidence="1" type="ORF">SDC9_65849</name>
</gene>
<reference evidence="1" key="1">
    <citation type="submission" date="2019-08" db="EMBL/GenBank/DDBJ databases">
        <authorList>
            <person name="Kucharzyk K."/>
            <person name="Murdoch R.W."/>
            <person name="Higgins S."/>
            <person name="Loffler F."/>
        </authorList>
    </citation>
    <scope>NUCLEOTIDE SEQUENCE</scope>
</reference>
<proteinExistence type="predicted"/>
<comment type="caution">
    <text evidence="1">The sequence shown here is derived from an EMBL/GenBank/DDBJ whole genome shotgun (WGS) entry which is preliminary data.</text>
</comment>